<dbReference type="NCBIfam" id="TIGR00023">
    <property type="entry name" value="glycerol-3-phosphate 1-O-acyltransferase PlsY"/>
    <property type="match status" value="1"/>
</dbReference>
<dbReference type="EC" id="2.3.1.275" evidence="10"/>
<reference evidence="11 12" key="1">
    <citation type="submission" date="2019-10" db="EMBL/GenBank/DDBJ databases">
        <title>Complete genome sequences for adaption low water activity.</title>
        <authorList>
            <person name="Zhao L."/>
            <person name="Zhong J."/>
        </authorList>
    </citation>
    <scope>NUCLEOTIDE SEQUENCE [LARGE SCALE GENOMIC DNA]</scope>
    <source>
        <strain evidence="11 12">FDU301</strain>
        <plasmid evidence="12">pfdu301a</plasmid>
    </source>
</reference>
<dbReference type="EMBL" id="CP045273">
    <property type="protein sequence ID" value="QJX80958.1"/>
    <property type="molecule type" value="Genomic_DNA"/>
</dbReference>
<evidence type="ECO:0000256" key="6">
    <source>
        <dbReference type="ARBA" id="ARBA00023098"/>
    </source>
</evidence>
<keyword evidence="11" id="KW-0012">Acyltransferase</keyword>
<keyword evidence="5 10" id="KW-1133">Transmembrane helix</keyword>
<dbReference type="UniPathway" id="UPA00085"/>
<evidence type="ECO:0000256" key="5">
    <source>
        <dbReference type="ARBA" id="ARBA00022989"/>
    </source>
</evidence>
<keyword evidence="2 10" id="KW-0444">Lipid biosynthesis</keyword>
<dbReference type="HAMAP" id="MF_01043">
    <property type="entry name" value="PlsY"/>
    <property type="match status" value="1"/>
</dbReference>
<organism evidence="11 12">
    <name type="scientific">Priestia megaterium</name>
    <name type="common">Bacillus megaterium</name>
    <dbReference type="NCBI Taxonomy" id="1404"/>
    <lineage>
        <taxon>Bacteria</taxon>
        <taxon>Bacillati</taxon>
        <taxon>Bacillota</taxon>
        <taxon>Bacilli</taxon>
        <taxon>Bacillales</taxon>
        <taxon>Bacillaceae</taxon>
        <taxon>Priestia</taxon>
    </lineage>
</organism>
<keyword evidence="1 10" id="KW-1003">Cell membrane</keyword>
<evidence type="ECO:0000256" key="9">
    <source>
        <dbReference type="ARBA" id="ARBA00023264"/>
    </source>
</evidence>
<sequence length="197" mass="21072">MNLLTNTTIIIILAYLIGSVPFALVIGKGFYKTDVRKHGSGNLGATNTFRALGKKAGIAVMIGDMAKGSLAACLPLMMNSHLHMLIPGFIAILGHSYPIFAKFKGGKSVATTAGVFLAFSPLSFILGVLAFLVTLKFSKYVSLSSSIGALVVFLSSFFVGDIVLIVFAAIIVVFITVKHTKNFKRIKKGTEPKVTWI</sequence>
<feature type="transmembrane region" description="Helical" evidence="10">
    <location>
        <begin position="6"/>
        <end position="27"/>
    </location>
</feature>
<comment type="catalytic activity">
    <reaction evidence="10">
        <text>an acyl phosphate + sn-glycerol 3-phosphate = a 1-acyl-sn-glycero-3-phosphate + phosphate</text>
        <dbReference type="Rhea" id="RHEA:34075"/>
        <dbReference type="ChEBI" id="CHEBI:43474"/>
        <dbReference type="ChEBI" id="CHEBI:57597"/>
        <dbReference type="ChEBI" id="CHEBI:57970"/>
        <dbReference type="ChEBI" id="CHEBI:59918"/>
        <dbReference type="EC" id="2.3.1.275"/>
    </reaction>
</comment>
<dbReference type="Proteomes" id="UP000501076">
    <property type="component" value="Plasmid pFDU301A"/>
</dbReference>
<dbReference type="Pfam" id="PF02660">
    <property type="entry name" value="G3P_acyltransf"/>
    <property type="match status" value="1"/>
</dbReference>
<evidence type="ECO:0000256" key="1">
    <source>
        <dbReference type="ARBA" id="ARBA00022475"/>
    </source>
</evidence>
<keyword evidence="4 10" id="KW-0812">Transmembrane</keyword>
<keyword evidence="6 10" id="KW-0443">Lipid metabolism</keyword>
<dbReference type="GO" id="GO:0008654">
    <property type="term" value="P:phospholipid biosynthetic process"/>
    <property type="evidence" value="ECO:0007669"/>
    <property type="project" value="UniProtKB-UniRule"/>
</dbReference>
<name>A0A6M6E958_PRIMG</name>
<comment type="similarity">
    <text evidence="10">Belongs to the PlsY family.</text>
</comment>
<gene>
    <name evidence="10 11" type="primary">plsY</name>
    <name evidence="11" type="ORF">FDZ14_33245</name>
</gene>
<evidence type="ECO:0000256" key="3">
    <source>
        <dbReference type="ARBA" id="ARBA00022679"/>
    </source>
</evidence>
<comment type="subcellular location">
    <subcellularLocation>
        <location evidence="10">Cell membrane</location>
        <topology evidence="10">Multi-pass membrane protein</topology>
    </subcellularLocation>
</comment>
<evidence type="ECO:0000313" key="12">
    <source>
        <dbReference type="Proteomes" id="UP000501076"/>
    </source>
</evidence>
<evidence type="ECO:0000256" key="8">
    <source>
        <dbReference type="ARBA" id="ARBA00023209"/>
    </source>
</evidence>
<comment type="subunit">
    <text evidence="10">Probably interacts with PlsX.</text>
</comment>
<dbReference type="PANTHER" id="PTHR30309">
    <property type="entry name" value="INNER MEMBRANE PROTEIN YGIH"/>
    <property type="match status" value="1"/>
</dbReference>
<dbReference type="PANTHER" id="PTHR30309:SF0">
    <property type="entry name" value="GLYCEROL-3-PHOSPHATE ACYLTRANSFERASE-RELATED"/>
    <property type="match status" value="1"/>
</dbReference>
<evidence type="ECO:0000256" key="4">
    <source>
        <dbReference type="ARBA" id="ARBA00022692"/>
    </source>
</evidence>
<keyword evidence="8 10" id="KW-0594">Phospholipid biosynthesis</keyword>
<dbReference type="AlphaFoldDB" id="A0A6M6E958"/>
<dbReference type="GO" id="GO:0043772">
    <property type="term" value="F:acyl-phosphate glycerol-3-phosphate acyltransferase activity"/>
    <property type="evidence" value="ECO:0007669"/>
    <property type="project" value="UniProtKB-UniRule"/>
</dbReference>
<dbReference type="RefSeq" id="WP_171778959.1">
    <property type="nucleotide sequence ID" value="NZ_CP045273.1"/>
</dbReference>
<dbReference type="GO" id="GO:0005886">
    <property type="term" value="C:plasma membrane"/>
    <property type="evidence" value="ECO:0007669"/>
    <property type="project" value="UniProtKB-SubCell"/>
</dbReference>
<comment type="pathway">
    <text evidence="10">Lipid metabolism; phospholipid metabolism.</text>
</comment>
<geneLocation type="plasmid" evidence="12">
    <name>pfdu301a</name>
</geneLocation>
<evidence type="ECO:0000256" key="7">
    <source>
        <dbReference type="ARBA" id="ARBA00023136"/>
    </source>
</evidence>
<accession>A0A6M6E958</accession>
<feature type="transmembrane region" description="Helical" evidence="10">
    <location>
        <begin position="56"/>
        <end position="78"/>
    </location>
</feature>
<evidence type="ECO:0000256" key="10">
    <source>
        <dbReference type="HAMAP-Rule" id="MF_01043"/>
    </source>
</evidence>
<evidence type="ECO:0000256" key="2">
    <source>
        <dbReference type="ARBA" id="ARBA00022516"/>
    </source>
</evidence>
<protein>
    <recommendedName>
        <fullName evidence="10">Glycerol-3-phosphate acyltransferase</fullName>
    </recommendedName>
    <alternativeName>
        <fullName evidence="10">Acyl-PO4 G3P acyltransferase</fullName>
    </alternativeName>
    <alternativeName>
        <fullName evidence="10">Acyl-phosphate--glycerol-3-phosphate acyltransferase</fullName>
    </alternativeName>
    <alternativeName>
        <fullName evidence="10">G3P acyltransferase</fullName>
        <shortName evidence="10">GPAT</shortName>
        <ecNumber evidence="10">2.3.1.275</ecNumber>
    </alternativeName>
    <alternativeName>
        <fullName evidence="10">Lysophosphatidic acid synthase</fullName>
        <shortName evidence="10">LPA synthase</shortName>
    </alternativeName>
</protein>
<feature type="transmembrane region" description="Helical" evidence="10">
    <location>
        <begin position="84"/>
        <end position="101"/>
    </location>
</feature>
<keyword evidence="9 10" id="KW-1208">Phospholipid metabolism</keyword>
<keyword evidence="11" id="KW-0614">Plasmid</keyword>
<feature type="transmembrane region" description="Helical" evidence="10">
    <location>
        <begin position="113"/>
        <end position="135"/>
    </location>
</feature>
<feature type="transmembrane region" description="Helical" evidence="10">
    <location>
        <begin position="147"/>
        <end position="177"/>
    </location>
</feature>
<proteinExistence type="inferred from homology"/>
<dbReference type="InterPro" id="IPR003811">
    <property type="entry name" value="G3P_acylTferase_PlsY"/>
</dbReference>
<evidence type="ECO:0000313" key="11">
    <source>
        <dbReference type="EMBL" id="QJX80958.1"/>
    </source>
</evidence>
<keyword evidence="7 10" id="KW-0472">Membrane</keyword>
<comment type="function">
    <text evidence="10">Catalyzes the transfer of an acyl group from acyl-phosphate (acyl-PO(4)) to glycerol-3-phosphate (G3P) to form lysophosphatidic acid (LPA). This enzyme utilizes acyl-phosphate as fatty acyl donor, but not acyl-CoA or acyl-ACP.</text>
</comment>
<keyword evidence="3 10" id="KW-0808">Transferase</keyword>
<dbReference type="SMART" id="SM01207">
    <property type="entry name" value="G3P_acyltransf"/>
    <property type="match status" value="1"/>
</dbReference>